<dbReference type="PANTHER" id="PTHR23291:SF47">
    <property type="entry name" value="TRANSMEMBRANE BAX INHIBITOR MOTIF CONTAINING 7"/>
    <property type="match status" value="1"/>
</dbReference>
<feature type="transmembrane region" description="Helical" evidence="6">
    <location>
        <begin position="267"/>
        <end position="285"/>
    </location>
</feature>
<keyword evidence="3 6" id="KW-1133">Transmembrane helix</keyword>
<feature type="transmembrane region" description="Helical" evidence="6">
    <location>
        <begin position="149"/>
        <end position="169"/>
    </location>
</feature>
<evidence type="ECO:0000256" key="5">
    <source>
        <dbReference type="SAM" id="MobiDB-lite"/>
    </source>
</evidence>
<feature type="transmembrane region" description="Helical" evidence="6">
    <location>
        <begin position="211"/>
        <end position="232"/>
    </location>
</feature>
<reference evidence="7 8" key="1">
    <citation type="journal article" date="2024" name="Nat. Commun.">
        <title>Phylogenomics reveals the evolutionary origins of lichenization in chlorophyte algae.</title>
        <authorList>
            <person name="Puginier C."/>
            <person name="Libourel C."/>
            <person name="Otte J."/>
            <person name="Skaloud P."/>
            <person name="Haon M."/>
            <person name="Grisel S."/>
            <person name="Petersen M."/>
            <person name="Berrin J.G."/>
            <person name="Delaux P.M."/>
            <person name="Dal Grande F."/>
            <person name="Keller J."/>
        </authorList>
    </citation>
    <scope>NUCLEOTIDE SEQUENCE [LARGE SCALE GENOMIC DNA]</scope>
    <source>
        <strain evidence="7 8">SAG 216-7</strain>
    </source>
</reference>
<dbReference type="Pfam" id="PF01027">
    <property type="entry name" value="Bax1-I"/>
    <property type="match status" value="1"/>
</dbReference>
<dbReference type="EMBL" id="JALJOT010000001">
    <property type="protein sequence ID" value="KAK9918664.1"/>
    <property type="molecule type" value="Genomic_DNA"/>
</dbReference>
<feature type="transmembrane region" description="Helical" evidence="6">
    <location>
        <begin position="181"/>
        <end position="199"/>
    </location>
</feature>
<accession>A0ABR2Z5B1</accession>
<evidence type="ECO:0000313" key="8">
    <source>
        <dbReference type="Proteomes" id="UP001491310"/>
    </source>
</evidence>
<gene>
    <name evidence="7" type="ORF">WJX75_005780</name>
</gene>
<feature type="compositionally biased region" description="Low complexity" evidence="5">
    <location>
        <begin position="1"/>
        <end position="12"/>
    </location>
</feature>
<comment type="subcellular location">
    <subcellularLocation>
        <location evidence="1">Membrane</location>
        <topology evidence="1">Multi-pass membrane protein</topology>
    </subcellularLocation>
</comment>
<sequence>MDDSKPSSSEAPPATPPPTPHVHIEPAGSREESARGQQDPAAAAEKGKQQQKPAFRFPQGDWSSQQQYYAQVPFQGNPFVGKGPGGPSAPLYDPLVLGPVPPVFVAPGYVPLPGARSGVWDPEAGAWQPIYGPLFTDSETRMGFVEKTLGLMLLQLLITVGASALFRYWEPARVAVDDHAWIFFLLWAISFVCVMTLSSNERMRRVHPYNYITFIIFTISFSLIVGILTAFFDTQLLLMALGITAAAVAFMFIIAAATGFDFTQAGGLLYIMGFVFVIMIFVGVFVPSNVYFLIISAIAAVLFSAYLLYDLQAIMGGRAVELSPDDYVYAAVQVYLDVVLLFVSLLNILALAQPGGS</sequence>
<keyword evidence="8" id="KW-1185">Reference proteome</keyword>
<evidence type="ECO:0000313" key="7">
    <source>
        <dbReference type="EMBL" id="KAK9918664.1"/>
    </source>
</evidence>
<name>A0ABR2Z5B1_9CHLO</name>
<keyword evidence="2 6" id="KW-0812">Transmembrane</keyword>
<evidence type="ECO:0000256" key="3">
    <source>
        <dbReference type="ARBA" id="ARBA00022989"/>
    </source>
</evidence>
<feature type="transmembrane region" description="Helical" evidence="6">
    <location>
        <begin position="238"/>
        <end position="260"/>
    </location>
</feature>
<keyword evidence="4 6" id="KW-0472">Membrane</keyword>
<proteinExistence type="predicted"/>
<feature type="transmembrane region" description="Helical" evidence="6">
    <location>
        <begin position="330"/>
        <end position="352"/>
    </location>
</feature>
<dbReference type="PANTHER" id="PTHR23291">
    <property type="entry name" value="BAX INHIBITOR-RELATED"/>
    <property type="match status" value="1"/>
</dbReference>
<protein>
    <submittedName>
        <fullName evidence="7">Uncharacterized protein</fullName>
    </submittedName>
</protein>
<evidence type="ECO:0000256" key="1">
    <source>
        <dbReference type="ARBA" id="ARBA00004141"/>
    </source>
</evidence>
<evidence type="ECO:0000256" key="2">
    <source>
        <dbReference type="ARBA" id="ARBA00022692"/>
    </source>
</evidence>
<organism evidence="7 8">
    <name type="scientific">Coccomyxa subellipsoidea</name>
    <dbReference type="NCBI Taxonomy" id="248742"/>
    <lineage>
        <taxon>Eukaryota</taxon>
        <taxon>Viridiplantae</taxon>
        <taxon>Chlorophyta</taxon>
        <taxon>core chlorophytes</taxon>
        <taxon>Trebouxiophyceae</taxon>
        <taxon>Trebouxiophyceae incertae sedis</taxon>
        <taxon>Coccomyxaceae</taxon>
        <taxon>Coccomyxa</taxon>
    </lineage>
</organism>
<feature type="transmembrane region" description="Helical" evidence="6">
    <location>
        <begin position="291"/>
        <end position="309"/>
    </location>
</feature>
<comment type="caution">
    <text evidence="7">The sequence shown here is derived from an EMBL/GenBank/DDBJ whole genome shotgun (WGS) entry which is preliminary data.</text>
</comment>
<dbReference type="Proteomes" id="UP001491310">
    <property type="component" value="Unassembled WGS sequence"/>
</dbReference>
<feature type="compositionally biased region" description="Basic and acidic residues" evidence="5">
    <location>
        <begin position="22"/>
        <end position="34"/>
    </location>
</feature>
<dbReference type="InterPro" id="IPR006214">
    <property type="entry name" value="Bax_inhibitor_1-related"/>
</dbReference>
<evidence type="ECO:0000256" key="4">
    <source>
        <dbReference type="ARBA" id="ARBA00023136"/>
    </source>
</evidence>
<evidence type="ECO:0000256" key="6">
    <source>
        <dbReference type="SAM" id="Phobius"/>
    </source>
</evidence>
<feature type="region of interest" description="Disordered" evidence="5">
    <location>
        <begin position="1"/>
        <end position="60"/>
    </location>
</feature>